<dbReference type="AlphaFoldDB" id="A0A2Y9BLH4"/>
<reference evidence="7" key="1">
    <citation type="submission" date="2016-10" db="EMBL/GenBank/DDBJ databases">
        <authorList>
            <person name="Varghese N."/>
            <person name="Submissions S."/>
        </authorList>
    </citation>
    <scope>NUCLEOTIDE SEQUENCE [LARGE SCALE GENOMIC DNA]</scope>
    <source>
        <strain evidence="7">DSM 22951</strain>
    </source>
</reference>
<accession>A0A2Y9BLH4</accession>
<dbReference type="GO" id="GO:0016874">
    <property type="term" value="F:ligase activity"/>
    <property type="evidence" value="ECO:0007669"/>
    <property type="project" value="UniProtKB-KW"/>
</dbReference>
<keyword evidence="7" id="KW-1185">Reference proteome</keyword>
<dbReference type="SUPFAM" id="SSF56059">
    <property type="entry name" value="Glutathione synthetase ATP-binding domain-like"/>
    <property type="match status" value="1"/>
</dbReference>
<dbReference type="PANTHER" id="PTHR43585">
    <property type="entry name" value="FUMIPYRROLE BIOSYNTHESIS PROTEIN C"/>
    <property type="match status" value="1"/>
</dbReference>
<dbReference type="Proteomes" id="UP000250028">
    <property type="component" value="Unassembled WGS sequence"/>
</dbReference>
<feature type="domain" description="ATP-grasp" evidence="5">
    <location>
        <begin position="108"/>
        <end position="310"/>
    </location>
</feature>
<dbReference type="GO" id="GO:0046872">
    <property type="term" value="F:metal ion binding"/>
    <property type="evidence" value="ECO:0007669"/>
    <property type="project" value="InterPro"/>
</dbReference>
<evidence type="ECO:0000256" key="2">
    <source>
        <dbReference type="ARBA" id="ARBA00022741"/>
    </source>
</evidence>
<dbReference type="InterPro" id="IPR005479">
    <property type="entry name" value="CPAse_ATP-bd"/>
</dbReference>
<gene>
    <name evidence="6" type="ORF">SAMN04489750_3804</name>
</gene>
<keyword evidence="3 4" id="KW-0067">ATP-binding</keyword>
<organism evidence="6 7">
    <name type="scientific">Branchiibius hedensis</name>
    <dbReference type="NCBI Taxonomy" id="672460"/>
    <lineage>
        <taxon>Bacteria</taxon>
        <taxon>Bacillati</taxon>
        <taxon>Actinomycetota</taxon>
        <taxon>Actinomycetes</taxon>
        <taxon>Micrococcales</taxon>
        <taxon>Dermacoccaceae</taxon>
        <taxon>Branchiibius</taxon>
    </lineage>
</organism>
<dbReference type="InterPro" id="IPR052032">
    <property type="entry name" value="ATP-dep_AA_Ligase"/>
</dbReference>
<evidence type="ECO:0000259" key="5">
    <source>
        <dbReference type="PROSITE" id="PS50975"/>
    </source>
</evidence>
<dbReference type="OrthoDB" id="24041at2"/>
<evidence type="ECO:0000313" key="7">
    <source>
        <dbReference type="Proteomes" id="UP000250028"/>
    </source>
</evidence>
<dbReference type="GO" id="GO:0005524">
    <property type="term" value="F:ATP binding"/>
    <property type="evidence" value="ECO:0007669"/>
    <property type="project" value="UniProtKB-UniRule"/>
</dbReference>
<keyword evidence="1" id="KW-0436">Ligase</keyword>
<sequence>MYDADASVVPRDLYRAAQSLDIGLLFVLPRTPHNLAMHDVLSRFGEVAAAAEPGVDSCLRAVKSYRFDMIITFCEHLLSETAEIAHARGLAYTELSDVENLIRKDRQRTSLVTAGVPSPGFAVACSLDEVRRATQRLGFPVILKPRVGTGSRHTLSLASQYEMDQECATIEAALKGAGELGLVVEQLLIGAAFPEPWGDYVGVDIANFNGRQELICTMGKFTLVAPYRERGGFSPPAFFGPSSLDEVTEVAMRACRAVGLVNNVGCVELKLTDEGPRVIEVNGRLGAWGADAVRRSHGFDTLSALLSAAFGLEHRELRDCRATRVSYTYVCYAPVGMSVVGNVRSEVVRNHPTVQKVLVHKEDGDDVSWHQGAGSAIATVYGTVDSIEALGETADQLARLSWIEAR</sequence>
<evidence type="ECO:0000256" key="4">
    <source>
        <dbReference type="PROSITE-ProRule" id="PRU00409"/>
    </source>
</evidence>
<dbReference type="InterPro" id="IPR011761">
    <property type="entry name" value="ATP-grasp"/>
</dbReference>
<protein>
    <submittedName>
        <fullName evidence="6">ATP-grasp domain-containing protein</fullName>
    </submittedName>
</protein>
<dbReference type="RefSeq" id="WP_109689301.1">
    <property type="nucleotide sequence ID" value="NZ_QGDN01000002.1"/>
</dbReference>
<dbReference type="PROSITE" id="PS50975">
    <property type="entry name" value="ATP_GRASP"/>
    <property type="match status" value="1"/>
</dbReference>
<keyword evidence="2 4" id="KW-0547">Nucleotide-binding</keyword>
<proteinExistence type="predicted"/>
<dbReference type="PANTHER" id="PTHR43585:SF2">
    <property type="entry name" value="ATP-GRASP ENZYME FSQD"/>
    <property type="match status" value="1"/>
</dbReference>
<dbReference type="EMBL" id="UESZ01000002">
    <property type="protein sequence ID" value="SSA58999.1"/>
    <property type="molecule type" value="Genomic_DNA"/>
</dbReference>
<evidence type="ECO:0000256" key="3">
    <source>
        <dbReference type="ARBA" id="ARBA00022840"/>
    </source>
</evidence>
<dbReference type="Gene3D" id="3.30.470.20">
    <property type="entry name" value="ATP-grasp fold, B domain"/>
    <property type="match status" value="1"/>
</dbReference>
<name>A0A2Y9BLH4_9MICO</name>
<evidence type="ECO:0000256" key="1">
    <source>
        <dbReference type="ARBA" id="ARBA00022598"/>
    </source>
</evidence>
<dbReference type="Pfam" id="PF02786">
    <property type="entry name" value="CPSase_L_D2"/>
    <property type="match status" value="1"/>
</dbReference>
<evidence type="ECO:0000313" key="6">
    <source>
        <dbReference type="EMBL" id="SSA58999.1"/>
    </source>
</evidence>